<dbReference type="HAMAP" id="MF_01384">
    <property type="entry name" value="UreD"/>
    <property type="match status" value="1"/>
</dbReference>
<evidence type="ECO:0000256" key="1">
    <source>
        <dbReference type="ARBA" id="ARBA00007177"/>
    </source>
</evidence>
<comment type="function">
    <text evidence="3">Required for maturation of urease via the functional incorporation of the urease nickel metallocenter.</text>
</comment>
<comment type="caution">
    <text evidence="4">The sequence shown here is derived from an EMBL/GenBank/DDBJ whole genome shotgun (WGS) entry which is preliminary data.</text>
</comment>
<name>A0A2W1LI35_9BACL</name>
<dbReference type="PANTHER" id="PTHR33643:SF1">
    <property type="entry name" value="UREASE ACCESSORY PROTEIN D"/>
    <property type="match status" value="1"/>
</dbReference>
<accession>A0A2W1LI35</accession>
<evidence type="ECO:0000256" key="2">
    <source>
        <dbReference type="ARBA" id="ARBA00023186"/>
    </source>
</evidence>
<dbReference type="Proteomes" id="UP000249522">
    <property type="component" value="Unassembled WGS sequence"/>
</dbReference>
<gene>
    <name evidence="3" type="primary">ureD</name>
    <name evidence="4" type="ORF">DNH61_19770</name>
</gene>
<dbReference type="InterPro" id="IPR002669">
    <property type="entry name" value="UreD"/>
</dbReference>
<dbReference type="RefSeq" id="WP_111148547.1">
    <property type="nucleotide sequence ID" value="NZ_QKRB01000054.1"/>
</dbReference>
<reference evidence="4 5" key="1">
    <citation type="submission" date="2018-06" db="EMBL/GenBank/DDBJ databases">
        <title>Paenibacillus imtechensis sp. nov.</title>
        <authorList>
            <person name="Pinnaka A.K."/>
            <person name="Singh H."/>
            <person name="Kaur M."/>
        </authorList>
    </citation>
    <scope>NUCLEOTIDE SEQUENCE [LARGE SCALE GENOMIC DNA]</scope>
    <source>
        <strain evidence="4 5">SMB1</strain>
    </source>
</reference>
<keyword evidence="3" id="KW-0963">Cytoplasm</keyword>
<evidence type="ECO:0000313" key="5">
    <source>
        <dbReference type="Proteomes" id="UP000249522"/>
    </source>
</evidence>
<proteinExistence type="inferred from homology"/>
<keyword evidence="2 3" id="KW-0143">Chaperone</keyword>
<evidence type="ECO:0000313" key="4">
    <source>
        <dbReference type="EMBL" id="PZD94184.1"/>
    </source>
</evidence>
<keyword evidence="3" id="KW-0996">Nickel insertion</keyword>
<dbReference type="PANTHER" id="PTHR33643">
    <property type="entry name" value="UREASE ACCESSORY PROTEIN D"/>
    <property type="match status" value="1"/>
</dbReference>
<keyword evidence="5" id="KW-1185">Reference proteome</keyword>
<dbReference type="AlphaFoldDB" id="A0A2W1LI35"/>
<comment type="subunit">
    <text evidence="3">UreD, UreF and UreG form a complex that acts as a GTP-hydrolysis-dependent molecular chaperone, activating the urease apoprotein by helping to assemble the nickel containing metallocenter of UreC. The UreE protein probably delivers the nickel.</text>
</comment>
<dbReference type="EMBL" id="QKRB01000054">
    <property type="protein sequence ID" value="PZD94184.1"/>
    <property type="molecule type" value="Genomic_DNA"/>
</dbReference>
<organism evidence="4 5">
    <name type="scientific">Paenibacillus sambharensis</name>
    <dbReference type="NCBI Taxonomy" id="1803190"/>
    <lineage>
        <taxon>Bacteria</taxon>
        <taxon>Bacillati</taxon>
        <taxon>Bacillota</taxon>
        <taxon>Bacilli</taxon>
        <taxon>Bacillales</taxon>
        <taxon>Paenibacillaceae</taxon>
        <taxon>Paenibacillus</taxon>
    </lineage>
</organism>
<evidence type="ECO:0000256" key="3">
    <source>
        <dbReference type="HAMAP-Rule" id="MF_01384"/>
    </source>
</evidence>
<dbReference type="Pfam" id="PF01774">
    <property type="entry name" value="UreD"/>
    <property type="match status" value="1"/>
</dbReference>
<comment type="similarity">
    <text evidence="1 3">Belongs to the UreD family.</text>
</comment>
<comment type="subcellular location">
    <subcellularLocation>
        <location evidence="3">Cytoplasm</location>
    </subcellularLocation>
</comment>
<dbReference type="GO" id="GO:0005737">
    <property type="term" value="C:cytoplasm"/>
    <property type="evidence" value="ECO:0007669"/>
    <property type="project" value="UniProtKB-SubCell"/>
</dbReference>
<sequence>MPRALPIPTEQQREEKVSRTSFLRAEFDQQGGKTVMTGKYQTAPVKIAKTFDYSGELAAIVMDASPGMLEGDIYQFDWRAGPGTSVYVTNQSYTKVHPCKEGAGAVMQQRFKVEEGALMQSMMEPIMLYRGAALMNESEVQLGNGAVWMQAEVLSPGRLLRGESFVYRKLDNRLKVYHGDELIFYQRQLIEPGLQQLKAPGSWEEQTHLGTLYAFSDRINAGWLETVRAALEELPEEAGAHAVLAGASLTSKHGLGVLAAGRTAWQLQRTLQAVWTALRQERLQAPPLRLLS</sequence>
<dbReference type="GO" id="GO:0016151">
    <property type="term" value="F:nickel cation binding"/>
    <property type="evidence" value="ECO:0007669"/>
    <property type="project" value="UniProtKB-UniRule"/>
</dbReference>
<protein>
    <recommendedName>
        <fullName evidence="3">Urease accessory protein UreD</fullName>
    </recommendedName>
</protein>
<dbReference type="OrthoDB" id="5328682at2"/>